<reference evidence="1" key="1">
    <citation type="submission" date="2022-02" db="EMBL/GenBank/DDBJ databases">
        <title>Towards deciphering the DNA virus diversity associated with rodent species in the families Cricetidae and Heteromyidae.</title>
        <authorList>
            <person name="Lund M."/>
            <person name="Larsen B.B."/>
            <person name="Gryseels S."/>
            <person name="Kraberger S."/>
            <person name="Rowsey D.M."/>
            <person name="Steger L."/>
            <person name="Yule K.M."/>
            <person name="Upham N.S."/>
            <person name="Worobey M."/>
            <person name="Van Doorslaer K."/>
            <person name="Varsani A."/>
        </authorList>
    </citation>
    <scope>NUCLEOTIDE SEQUENCE</scope>
    <source>
        <strain evidence="1">UA08Rod_6219</strain>
    </source>
</reference>
<accession>A0A976N0N1</accession>
<organism evidence="1">
    <name type="scientific">Sigmofec virus UA08Rod_6219</name>
    <dbReference type="NCBI Taxonomy" id="2929225"/>
    <lineage>
        <taxon>Viruses</taxon>
        <taxon>Monodnaviria</taxon>
        <taxon>Sangervirae</taxon>
        <taxon>Phixviricota</taxon>
        <taxon>Malgrandaviricetes</taxon>
        <taxon>Petitvirales</taxon>
        <taxon>Microviridae</taxon>
    </lineage>
</organism>
<proteinExistence type="predicted"/>
<dbReference type="EMBL" id="OM869514">
    <property type="protein sequence ID" value="UPW40891.1"/>
    <property type="molecule type" value="Genomic_DNA"/>
</dbReference>
<evidence type="ECO:0000313" key="1">
    <source>
        <dbReference type="EMBL" id="UPW40891.1"/>
    </source>
</evidence>
<name>A0A976N0N1_9VIRU</name>
<sequence length="87" mass="9988">METGNKIFCYRYVFKTKDNEKALGVRYVTDTLEGLAALDKSILKDDNILSCMREYINEVDLEKSTYCEPVKVDVSVPVEEDKEVETV</sequence>
<protein>
    <submittedName>
        <fullName evidence="1">Uncharacterized protein</fullName>
    </submittedName>
</protein>